<evidence type="ECO:0000313" key="3">
    <source>
        <dbReference type="Proteomes" id="UP001642260"/>
    </source>
</evidence>
<feature type="compositionally biased region" description="Low complexity" evidence="1">
    <location>
        <begin position="9"/>
        <end position="25"/>
    </location>
</feature>
<accession>A0ABC8J3P7</accession>
<feature type="region of interest" description="Disordered" evidence="1">
    <location>
        <begin position="1"/>
        <end position="25"/>
    </location>
</feature>
<name>A0ABC8J3P7_ERUVS</name>
<keyword evidence="3" id="KW-1185">Reference proteome</keyword>
<dbReference type="AlphaFoldDB" id="A0ABC8J3P7"/>
<organism evidence="2 3">
    <name type="scientific">Eruca vesicaria subsp. sativa</name>
    <name type="common">Garden rocket</name>
    <name type="synonym">Eruca sativa</name>
    <dbReference type="NCBI Taxonomy" id="29727"/>
    <lineage>
        <taxon>Eukaryota</taxon>
        <taxon>Viridiplantae</taxon>
        <taxon>Streptophyta</taxon>
        <taxon>Embryophyta</taxon>
        <taxon>Tracheophyta</taxon>
        <taxon>Spermatophyta</taxon>
        <taxon>Magnoliopsida</taxon>
        <taxon>eudicotyledons</taxon>
        <taxon>Gunneridae</taxon>
        <taxon>Pentapetalae</taxon>
        <taxon>rosids</taxon>
        <taxon>malvids</taxon>
        <taxon>Brassicales</taxon>
        <taxon>Brassicaceae</taxon>
        <taxon>Brassiceae</taxon>
        <taxon>Eruca</taxon>
    </lineage>
</organism>
<proteinExistence type="predicted"/>
<dbReference type="Proteomes" id="UP001642260">
    <property type="component" value="Unassembled WGS sequence"/>
</dbReference>
<evidence type="ECO:0000313" key="2">
    <source>
        <dbReference type="EMBL" id="CAH8306684.1"/>
    </source>
</evidence>
<sequence length="82" mass="9101">MPSLPPHVPSSLPRSSAGSSPSRGVSKITMLSKRKFSACSYSSDIEDSLLHRFRKNQALSETEEAGRLKFGDWLSMNRSWST</sequence>
<comment type="caution">
    <text evidence="2">The sequence shown here is derived from an EMBL/GenBank/DDBJ whole genome shotgun (WGS) entry which is preliminary data.</text>
</comment>
<gene>
    <name evidence="2" type="ORF">ERUC_LOCUS4697</name>
</gene>
<evidence type="ECO:0000256" key="1">
    <source>
        <dbReference type="SAM" id="MobiDB-lite"/>
    </source>
</evidence>
<dbReference type="EMBL" id="CAKOAT010066266">
    <property type="protein sequence ID" value="CAH8306684.1"/>
    <property type="molecule type" value="Genomic_DNA"/>
</dbReference>
<protein>
    <submittedName>
        <fullName evidence="2">Uncharacterized protein</fullName>
    </submittedName>
</protein>
<reference evidence="2 3" key="1">
    <citation type="submission" date="2022-03" db="EMBL/GenBank/DDBJ databases">
        <authorList>
            <person name="Macdonald S."/>
            <person name="Ahmed S."/>
            <person name="Newling K."/>
        </authorList>
    </citation>
    <scope>NUCLEOTIDE SEQUENCE [LARGE SCALE GENOMIC DNA]</scope>
</reference>